<gene>
    <name evidence="1" type="ORF">HMPREF0647_01190</name>
</gene>
<comment type="caution">
    <text evidence="1">The sequence shown here is derived from an EMBL/GenBank/DDBJ whole genome shotgun (WGS) entry which is preliminary data.</text>
</comment>
<evidence type="ECO:0000313" key="1">
    <source>
        <dbReference type="EMBL" id="KGF45756.1"/>
    </source>
</evidence>
<dbReference type="RefSeq" id="WP_004335910.1">
    <property type="nucleotide sequence ID" value="NZ_JRNQ01000004.1"/>
</dbReference>
<dbReference type="SUPFAM" id="SSF46785">
    <property type="entry name" value="Winged helix' DNA-binding domain"/>
    <property type="match status" value="1"/>
</dbReference>
<dbReference type="OrthoDB" id="1315521at2"/>
<reference evidence="1 2" key="1">
    <citation type="submission" date="2014-07" db="EMBL/GenBank/DDBJ databases">
        <authorList>
            <person name="McCorrison J."/>
            <person name="Sanka R."/>
            <person name="Torralba M."/>
            <person name="Gillis M."/>
            <person name="Haft D.H."/>
            <person name="Methe B."/>
            <person name="Sutton G."/>
            <person name="Nelson K.E."/>
        </authorList>
    </citation>
    <scope>NUCLEOTIDE SEQUENCE [LARGE SCALE GENOMIC DNA]</scope>
    <source>
        <strain evidence="1 2">DNF00320</strain>
    </source>
</reference>
<dbReference type="InterPro" id="IPR036390">
    <property type="entry name" value="WH_DNA-bd_sf"/>
</dbReference>
<evidence type="ECO:0000313" key="2">
    <source>
        <dbReference type="Proteomes" id="UP000029525"/>
    </source>
</evidence>
<dbReference type="GeneID" id="78530895"/>
<dbReference type="PROSITE" id="PS52050">
    <property type="entry name" value="WYL"/>
    <property type="match status" value="1"/>
</dbReference>
<sequence length="308" mass="36647">MRLDKLKNQLDLILLLVDNRDFTIDELCNKIDISRRNLYYLIDFLKHAGFTLYKRKGCYHIDYHSPFIANLLHSVQFTDNEIRAIYDVLNLSGINNETINHLRHRLDNAYNLSSTNNTTIRKQIDNNLKIIIQAMKEKKLVTILGYSSPNSSTVRDRIVEPFFLMNNNQDVRCYELRSKMNKTFKVARMKGVELLDTPWLCEEMHKEIFTDIFMFSSEERHLVTLRMGRLAFNLFMEEYPQGGRFIEKEDESHWRLTLEVCDYRGIGRFVLGLSKDIEILGNDEFIKYIREEIMQMEQNFFRAIDEKE</sequence>
<accession>A0A096AGU3</accession>
<proteinExistence type="predicted"/>
<dbReference type="EMBL" id="JRNQ01000004">
    <property type="protein sequence ID" value="KGF45756.1"/>
    <property type="molecule type" value="Genomic_DNA"/>
</dbReference>
<dbReference type="Proteomes" id="UP000029525">
    <property type="component" value="Unassembled WGS sequence"/>
</dbReference>
<dbReference type="InterPro" id="IPR051534">
    <property type="entry name" value="CBASS_pafABC_assoc_protein"/>
</dbReference>
<name>A0A096AGU3_9BACT</name>
<dbReference type="PANTHER" id="PTHR34580">
    <property type="match status" value="1"/>
</dbReference>
<dbReference type="AlphaFoldDB" id="A0A096AGU3"/>
<dbReference type="PANTHER" id="PTHR34580:SF9">
    <property type="entry name" value="SLL5097 PROTEIN"/>
    <property type="match status" value="1"/>
</dbReference>
<protein>
    <submittedName>
        <fullName evidence="1">Transcriptional regulator</fullName>
    </submittedName>
</protein>
<organism evidence="1 2">
    <name type="scientific">Prevotella bivia DNF00320</name>
    <dbReference type="NCBI Taxonomy" id="1401068"/>
    <lineage>
        <taxon>Bacteria</taxon>
        <taxon>Pseudomonadati</taxon>
        <taxon>Bacteroidota</taxon>
        <taxon>Bacteroidia</taxon>
        <taxon>Bacteroidales</taxon>
        <taxon>Prevotellaceae</taxon>
        <taxon>Prevotella</taxon>
    </lineage>
</organism>